<dbReference type="PATRIC" id="fig|360411.5.peg.2823"/>
<evidence type="ECO:0000256" key="9">
    <source>
        <dbReference type="ARBA" id="ARBA00022777"/>
    </source>
</evidence>
<evidence type="ECO:0000256" key="13">
    <source>
        <dbReference type="ARBA" id="ARBA00023317"/>
    </source>
</evidence>
<dbReference type="FunFam" id="3.20.20.60:FF:000025">
    <property type="entry name" value="Pyruvate kinase"/>
    <property type="match status" value="1"/>
</dbReference>
<comment type="catalytic activity">
    <reaction evidence="15">
        <text>pyruvate + ATP = phosphoenolpyruvate + ADP + H(+)</text>
        <dbReference type="Rhea" id="RHEA:18157"/>
        <dbReference type="ChEBI" id="CHEBI:15361"/>
        <dbReference type="ChEBI" id="CHEBI:15378"/>
        <dbReference type="ChEBI" id="CHEBI:30616"/>
        <dbReference type="ChEBI" id="CHEBI:58702"/>
        <dbReference type="ChEBI" id="CHEBI:456216"/>
        <dbReference type="EC" id="2.7.1.40"/>
    </reaction>
</comment>
<dbReference type="PANTHER" id="PTHR11817">
    <property type="entry name" value="PYRUVATE KINASE"/>
    <property type="match status" value="1"/>
</dbReference>
<dbReference type="GO" id="GO:0004743">
    <property type="term" value="F:pyruvate kinase activity"/>
    <property type="evidence" value="ECO:0007669"/>
    <property type="project" value="UniProtKB-UniRule"/>
</dbReference>
<comment type="cofactor">
    <cofactor evidence="2">
        <name>K(+)</name>
        <dbReference type="ChEBI" id="CHEBI:29103"/>
    </cofactor>
</comment>
<organism evidence="18 19">
    <name type="scientific">Bellilinea caldifistulae</name>
    <dbReference type="NCBI Taxonomy" id="360411"/>
    <lineage>
        <taxon>Bacteria</taxon>
        <taxon>Bacillati</taxon>
        <taxon>Chloroflexota</taxon>
        <taxon>Anaerolineae</taxon>
        <taxon>Anaerolineales</taxon>
        <taxon>Anaerolineaceae</taxon>
        <taxon>Bellilinea</taxon>
    </lineage>
</organism>
<dbReference type="AlphaFoldDB" id="A0A0P6X239"/>
<evidence type="ECO:0000256" key="10">
    <source>
        <dbReference type="ARBA" id="ARBA00022840"/>
    </source>
</evidence>
<dbReference type="Gene3D" id="2.40.33.10">
    <property type="entry name" value="PK beta-barrel domain-like"/>
    <property type="match status" value="1"/>
</dbReference>
<evidence type="ECO:0000313" key="18">
    <source>
        <dbReference type="EMBL" id="KPL75022.1"/>
    </source>
</evidence>
<evidence type="ECO:0000256" key="11">
    <source>
        <dbReference type="ARBA" id="ARBA00022842"/>
    </source>
</evidence>
<sequence length="486" mass="52427">MNFRRTKIVATIGPASENEETLRHLIEAGIDVARLNFSHGTHEEHLEKIRLIRKLSEELNKPVSILQDLQGPKLRVGKLPAEGIPLQAGDQVVLTQVSNLGSLVDLPESTILIPLDVPNLARGVVPGNRILLDDGNLEFEVTDVQGDAVVARVILGGTLYSNKGVNLPGAALGIPPFTEKDRQDLEFGLKNGVDWVAISFVHRAADIEEVRNAMREILPSRANTPIIAKLERPEAIANLHEIIHAADGVMVARGDLGVETSPSTVPIIQKRIIDMANRHAKPVITATQMLDSMIRNPRPTRAEASDVANAIFDGTDAVMLSGETASGAYPLEAVKVMSNIICEAEANAAEYAHYSTRPAEAPQDDALAITRAAKELAHDRNVVAIAVFTQTGKTALLMSKSRPNVPVFAFTPEEQTYNRMGLYWGVVPFLVPFASTVEAMIASVEAALVSSTAIHAGDQVVVISGFPVGAMRPPNFALLYTVGEWT</sequence>
<dbReference type="PRINTS" id="PR01050">
    <property type="entry name" value="PYRUVTKNASE"/>
</dbReference>
<dbReference type="InterPro" id="IPR040442">
    <property type="entry name" value="Pyrv_kinase-like_dom_sf"/>
</dbReference>
<proteinExistence type="inferred from homology"/>
<dbReference type="NCBIfam" id="NF004978">
    <property type="entry name" value="PRK06354.1"/>
    <property type="match status" value="1"/>
</dbReference>
<protein>
    <recommendedName>
        <fullName evidence="5 14">Pyruvate kinase</fullName>
        <ecNumber evidence="5 14">2.7.1.40</ecNumber>
    </recommendedName>
</protein>
<dbReference type="InterPro" id="IPR036918">
    <property type="entry name" value="Pyrv_Knase_C_sf"/>
</dbReference>
<evidence type="ECO:0000256" key="8">
    <source>
        <dbReference type="ARBA" id="ARBA00022741"/>
    </source>
</evidence>
<dbReference type="InterPro" id="IPR011037">
    <property type="entry name" value="Pyrv_Knase-like_insert_dom_sf"/>
</dbReference>
<dbReference type="Proteomes" id="UP000050514">
    <property type="component" value="Unassembled WGS sequence"/>
</dbReference>
<dbReference type="GO" id="GO:0000287">
    <property type="term" value="F:magnesium ion binding"/>
    <property type="evidence" value="ECO:0007669"/>
    <property type="project" value="UniProtKB-UniRule"/>
</dbReference>
<dbReference type="Pfam" id="PF02887">
    <property type="entry name" value="PK_C"/>
    <property type="match status" value="1"/>
</dbReference>
<dbReference type="GO" id="GO:0016301">
    <property type="term" value="F:kinase activity"/>
    <property type="evidence" value="ECO:0007669"/>
    <property type="project" value="UniProtKB-KW"/>
</dbReference>
<gene>
    <name evidence="18" type="ORF">AC812_11030</name>
</gene>
<dbReference type="Pfam" id="PF00224">
    <property type="entry name" value="PK"/>
    <property type="match status" value="1"/>
</dbReference>
<dbReference type="Gene3D" id="3.20.20.60">
    <property type="entry name" value="Phosphoenolpyruvate-binding domains"/>
    <property type="match status" value="1"/>
</dbReference>
<dbReference type="UniPathway" id="UPA00109">
    <property type="reaction ID" value="UER00188"/>
</dbReference>
<dbReference type="InterPro" id="IPR015813">
    <property type="entry name" value="Pyrv/PenolPyrv_kinase-like_dom"/>
</dbReference>
<keyword evidence="7" id="KW-0479">Metal-binding</keyword>
<comment type="cofactor">
    <cofactor evidence="1">
        <name>Mg(2+)</name>
        <dbReference type="ChEBI" id="CHEBI:18420"/>
    </cofactor>
</comment>
<keyword evidence="11 15" id="KW-0460">Magnesium</keyword>
<dbReference type="Gene3D" id="3.40.1380.20">
    <property type="entry name" value="Pyruvate kinase, C-terminal domain"/>
    <property type="match status" value="1"/>
</dbReference>
<keyword evidence="10" id="KW-0067">ATP-binding</keyword>
<evidence type="ECO:0000256" key="15">
    <source>
        <dbReference type="RuleBase" id="RU000504"/>
    </source>
</evidence>
<dbReference type="SUPFAM" id="SSF52935">
    <property type="entry name" value="PK C-terminal domain-like"/>
    <property type="match status" value="1"/>
</dbReference>
<dbReference type="InterPro" id="IPR015806">
    <property type="entry name" value="Pyrv_Knase_insert_dom_sf"/>
</dbReference>
<keyword evidence="13" id="KW-0670">Pyruvate</keyword>
<comment type="pathway">
    <text evidence="3 15">Carbohydrate degradation; glycolysis; pyruvate from D-glyceraldehyde 3-phosphate: step 5/5.</text>
</comment>
<keyword evidence="8" id="KW-0547">Nucleotide-binding</keyword>
<accession>A0A0P6X239</accession>
<keyword evidence="12 15" id="KW-0324">Glycolysis</keyword>
<feature type="domain" description="Pyruvate kinase C-terminal" evidence="17">
    <location>
        <begin position="368"/>
        <end position="471"/>
    </location>
</feature>
<evidence type="ECO:0000256" key="6">
    <source>
        <dbReference type="ARBA" id="ARBA00022679"/>
    </source>
</evidence>
<evidence type="ECO:0000256" key="7">
    <source>
        <dbReference type="ARBA" id="ARBA00022723"/>
    </source>
</evidence>
<evidence type="ECO:0000256" key="12">
    <source>
        <dbReference type="ARBA" id="ARBA00023152"/>
    </source>
</evidence>
<keyword evidence="6 15" id="KW-0808">Transferase</keyword>
<evidence type="ECO:0000256" key="14">
    <source>
        <dbReference type="NCBIfam" id="TIGR01064"/>
    </source>
</evidence>
<reference evidence="18 19" key="1">
    <citation type="submission" date="2015-07" db="EMBL/GenBank/DDBJ databases">
        <title>Draft genome of Bellilinea caldifistulae DSM 17877.</title>
        <authorList>
            <person name="Hemp J."/>
            <person name="Ward L.M."/>
            <person name="Pace L.A."/>
            <person name="Fischer W.W."/>
        </authorList>
    </citation>
    <scope>NUCLEOTIDE SEQUENCE [LARGE SCALE GENOMIC DNA]</scope>
    <source>
        <strain evidence="18 19">GOMI-1</strain>
    </source>
</reference>
<dbReference type="EMBL" id="LGHJ01000016">
    <property type="protein sequence ID" value="KPL75022.1"/>
    <property type="molecule type" value="Genomic_DNA"/>
</dbReference>
<dbReference type="STRING" id="360411.AC812_11030"/>
<comment type="caution">
    <text evidence="18">The sequence shown here is derived from an EMBL/GenBank/DDBJ whole genome shotgun (WGS) entry which is preliminary data.</text>
</comment>
<evidence type="ECO:0000256" key="3">
    <source>
        <dbReference type="ARBA" id="ARBA00004997"/>
    </source>
</evidence>
<evidence type="ECO:0000256" key="4">
    <source>
        <dbReference type="ARBA" id="ARBA00008663"/>
    </source>
</evidence>
<evidence type="ECO:0000259" key="17">
    <source>
        <dbReference type="Pfam" id="PF02887"/>
    </source>
</evidence>
<dbReference type="GO" id="GO:0030955">
    <property type="term" value="F:potassium ion binding"/>
    <property type="evidence" value="ECO:0007669"/>
    <property type="project" value="UniProtKB-UniRule"/>
</dbReference>
<evidence type="ECO:0000256" key="1">
    <source>
        <dbReference type="ARBA" id="ARBA00001946"/>
    </source>
</evidence>
<evidence type="ECO:0000256" key="5">
    <source>
        <dbReference type="ARBA" id="ARBA00012142"/>
    </source>
</evidence>
<dbReference type="RefSeq" id="WP_061916196.1">
    <property type="nucleotide sequence ID" value="NZ_LGHJ01000016.1"/>
</dbReference>
<dbReference type="InterPro" id="IPR015793">
    <property type="entry name" value="Pyrv_Knase_brl"/>
</dbReference>
<name>A0A0P6X239_9CHLR</name>
<dbReference type="InterPro" id="IPR015795">
    <property type="entry name" value="Pyrv_Knase_C"/>
</dbReference>
<dbReference type="SUPFAM" id="SSF50800">
    <property type="entry name" value="PK beta-barrel domain-like"/>
    <property type="match status" value="1"/>
</dbReference>
<evidence type="ECO:0000313" key="19">
    <source>
        <dbReference type="Proteomes" id="UP000050514"/>
    </source>
</evidence>
<dbReference type="SUPFAM" id="SSF51621">
    <property type="entry name" value="Phosphoenolpyruvate/pyruvate domain"/>
    <property type="match status" value="1"/>
</dbReference>
<comment type="similarity">
    <text evidence="4 15">Belongs to the pyruvate kinase family.</text>
</comment>
<feature type="domain" description="Pyruvate kinase barrel" evidence="16">
    <location>
        <begin position="4"/>
        <end position="334"/>
    </location>
</feature>
<dbReference type="NCBIfam" id="NF004491">
    <property type="entry name" value="PRK05826.1"/>
    <property type="match status" value="1"/>
</dbReference>
<keyword evidence="9 15" id="KW-0418">Kinase</keyword>
<keyword evidence="19" id="KW-1185">Reference proteome</keyword>
<dbReference type="EC" id="2.7.1.40" evidence="5 14"/>
<dbReference type="GO" id="GO:0005524">
    <property type="term" value="F:ATP binding"/>
    <property type="evidence" value="ECO:0007669"/>
    <property type="project" value="UniProtKB-KW"/>
</dbReference>
<dbReference type="InterPro" id="IPR001697">
    <property type="entry name" value="Pyr_Knase"/>
</dbReference>
<evidence type="ECO:0000259" key="16">
    <source>
        <dbReference type="Pfam" id="PF00224"/>
    </source>
</evidence>
<evidence type="ECO:0000256" key="2">
    <source>
        <dbReference type="ARBA" id="ARBA00001958"/>
    </source>
</evidence>
<dbReference type="FunFam" id="2.40.33.10:FF:000001">
    <property type="entry name" value="Pyruvate kinase"/>
    <property type="match status" value="1"/>
</dbReference>
<dbReference type="NCBIfam" id="TIGR01064">
    <property type="entry name" value="pyruv_kin"/>
    <property type="match status" value="1"/>
</dbReference>